<dbReference type="HOGENOM" id="CLU_119428_0_0_11"/>
<keyword evidence="2" id="KW-1185">Reference proteome</keyword>
<dbReference type="RefSeq" id="WP_025352180.1">
    <property type="nucleotide sequence ID" value="NZ_CP006850.1"/>
</dbReference>
<dbReference type="EMBL" id="CP006850">
    <property type="protein sequence ID" value="AHH20839.1"/>
    <property type="molecule type" value="Genomic_DNA"/>
</dbReference>
<reference evidence="1 2" key="1">
    <citation type="journal article" date="2014" name="Appl. Environ. Microbiol.">
        <title>Insights into the Microbial Degradation of Rubber and Gutta-Percha by Analysis of the Complete Genome of Nocardia nova SH22a.</title>
        <authorList>
            <person name="Luo Q."/>
            <person name="Hiessl S."/>
            <person name="Poehlein A."/>
            <person name="Daniel R."/>
            <person name="Steinbuchel A."/>
        </authorList>
    </citation>
    <scope>NUCLEOTIDE SEQUENCE [LARGE SCALE GENOMIC DNA]</scope>
    <source>
        <strain evidence="1">SH22a</strain>
    </source>
</reference>
<dbReference type="Proteomes" id="UP000019150">
    <property type="component" value="Chromosome"/>
</dbReference>
<evidence type="ECO:0000313" key="1">
    <source>
        <dbReference type="EMBL" id="AHH20839.1"/>
    </source>
</evidence>
<dbReference type="OrthoDB" id="5084266at2"/>
<dbReference type="SUPFAM" id="SSF53448">
    <property type="entry name" value="Nucleotide-diphospho-sugar transferases"/>
    <property type="match status" value="1"/>
</dbReference>
<evidence type="ECO:0000313" key="2">
    <source>
        <dbReference type="Proteomes" id="UP000019150"/>
    </source>
</evidence>
<dbReference type="eggNOG" id="ENOG502ZQWR">
    <property type="taxonomic scope" value="Bacteria"/>
</dbReference>
<gene>
    <name evidence="1" type="ORF">NONO_c60630</name>
</gene>
<dbReference type="STRING" id="1415166.NONO_c60630"/>
<proteinExistence type="predicted"/>
<dbReference type="KEGG" id="nno:NONO_c60630"/>
<accession>W5TNV4</accession>
<organism evidence="1 2">
    <name type="scientific">Nocardia nova SH22a</name>
    <dbReference type="NCBI Taxonomy" id="1415166"/>
    <lineage>
        <taxon>Bacteria</taxon>
        <taxon>Bacillati</taxon>
        <taxon>Actinomycetota</taxon>
        <taxon>Actinomycetes</taxon>
        <taxon>Mycobacteriales</taxon>
        <taxon>Nocardiaceae</taxon>
        <taxon>Nocardia</taxon>
    </lineage>
</organism>
<protein>
    <submittedName>
        <fullName evidence="1">Putative bacteriophage protein</fullName>
    </submittedName>
</protein>
<dbReference type="PATRIC" id="fig|1415166.3.peg.6239"/>
<sequence>MTSLSCAVVAHTDRLGAATDLAALADAQISIDDGTLGAETNHLRAWAMTRNHPSDWALVLEDDARPVPGFTEQVHAALRKAPAAIVSLYLGRTRPRTWQHRIAQALDQADMLDAHWITTHHLLHGVAVAMRTELRDDWIQWAASSELPIDERFGAWARERGHPIAYAVPSLVEHADWPTLIRHRDGQPRDQGRIAWRTGTRDIWTSRSVFI</sequence>
<dbReference type="AlphaFoldDB" id="W5TNV4"/>
<dbReference type="InterPro" id="IPR029044">
    <property type="entry name" value="Nucleotide-diphossugar_trans"/>
</dbReference>
<name>W5TNV4_9NOCA</name>